<evidence type="ECO:0000313" key="3">
    <source>
        <dbReference type="EMBL" id="MBB6447641.1"/>
    </source>
</evidence>
<protein>
    <recommendedName>
        <fullName evidence="2">DUF7852 domain-containing protein</fullName>
    </recommendedName>
</protein>
<sequence>MGEVEEAVIEEKHYNHTGEQTADDKELTPSPGKNVQTDIKEDPSALQQNKVIVEVSPTLERNGQSIMPLSEECKQEQPFYVESIAGNETDQQIHDSDDKVKTRQGSAKKFNDPNEEPRFFPKETCYGHDLETNKTDMFSHLLNVRIPVILGKYNIEICLEDEEIFEEKVKEIREISNKVELKNCKFIPSLFSPVLENGSYKALNGNIKLEGTITQDIKYVFEKRQTSNYVLNPSASNPMKKKNSMYLRKLNFGRYSHVPQPYPAKNSNPAFELDANHGQYSERLLNSISKTIPFTSIVKVDNFLHPPLVGSVEGKSFVFPNDLDQQGSKTKTIQYSTTTYYPEDTHGKLIYSRIHNNINILNSEEKYKTPRIKLKQFIVLELSIHLLQEQSVQVQSL</sequence>
<proteinExistence type="predicted"/>
<feature type="domain" description="DUF7852" evidence="2">
    <location>
        <begin position="131"/>
        <end position="229"/>
    </location>
</feature>
<evidence type="ECO:0000259" key="2">
    <source>
        <dbReference type="Pfam" id="PF25250"/>
    </source>
</evidence>
<dbReference type="AlphaFoldDB" id="A0A7X0LWZ6"/>
<reference evidence="3 4" key="1">
    <citation type="submission" date="2020-08" db="EMBL/GenBank/DDBJ databases">
        <title>Genomic Encyclopedia of Type Strains, Phase IV (KMG-IV): sequencing the most valuable type-strain genomes for metagenomic binning, comparative biology and taxonomic classification.</title>
        <authorList>
            <person name="Goeker M."/>
        </authorList>
    </citation>
    <scope>NUCLEOTIDE SEQUENCE [LARGE SCALE GENOMIC DNA]</scope>
    <source>
        <strain evidence="3 4">DSM 5391</strain>
    </source>
</reference>
<organism evidence="3 4">
    <name type="scientific">Bacillus benzoevorans</name>
    <dbReference type="NCBI Taxonomy" id="1456"/>
    <lineage>
        <taxon>Bacteria</taxon>
        <taxon>Bacillati</taxon>
        <taxon>Bacillota</taxon>
        <taxon>Bacilli</taxon>
        <taxon>Bacillales</taxon>
        <taxon>Bacillaceae</taxon>
        <taxon>Bacillus</taxon>
    </lineage>
</organism>
<accession>A0A7X0LWZ6</accession>
<dbReference type="InterPro" id="IPR057174">
    <property type="entry name" value="DUF7852"/>
</dbReference>
<name>A0A7X0LWZ6_9BACI</name>
<dbReference type="EMBL" id="JACHGK010000025">
    <property type="protein sequence ID" value="MBB6447641.1"/>
    <property type="molecule type" value="Genomic_DNA"/>
</dbReference>
<feature type="domain" description="DUF7852" evidence="2">
    <location>
        <begin position="286"/>
        <end position="369"/>
    </location>
</feature>
<dbReference type="Pfam" id="PF25250">
    <property type="entry name" value="DUF7852"/>
    <property type="match status" value="2"/>
</dbReference>
<feature type="compositionally biased region" description="Basic and acidic residues" evidence="1">
    <location>
        <begin position="9"/>
        <end position="27"/>
    </location>
</feature>
<feature type="region of interest" description="Disordered" evidence="1">
    <location>
        <begin position="1"/>
        <end position="47"/>
    </location>
</feature>
<dbReference type="Proteomes" id="UP000531594">
    <property type="component" value="Unassembled WGS sequence"/>
</dbReference>
<gene>
    <name evidence="3" type="ORF">HNR53_004329</name>
</gene>
<evidence type="ECO:0000313" key="4">
    <source>
        <dbReference type="Proteomes" id="UP000531594"/>
    </source>
</evidence>
<keyword evidence="4" id="KW-1185">Reference proteome</keyword>
<evidence type="ECO:0000256" key="1">
    <source>
        <dbReference type="SAM" id="MobiDB-lite"/>
    </source>
</evidence>
<feature type="compositionally biased region" description="Basic and acidic residues" evidence="1">
    <location>
        <begin position="91"/>
        <end position="101"/>
    </location>
</feature>
<dbReference type="RefSeq" id="WP_184529768.1">
    <property type="nucleotide sequence ID" value="NZ_JACHGK010000025.1"/>
</dbReference>
<feature type="region of interest" description="Disordered" evidence="1">
    <location>
        <begin position="87"/>
        <end position="114"/>
    </location>
</feature>
<comment type="caution">
    <text evidence="3">The sequence shown here is derived from an EMBL/GenBank/DDBJ whole genome shotgun (WGS) entry which is preliminary data.</text>
</comment>